<organism evidence="2 3">
    <name type="scientific">Puccinia graminis f. sp. tritici (strain CRL 75-36-700-3 / race SCCL)</name>
    <name type="common">Black stem rust fungus</name>
    <dbReference type="NCBI Taxonomy" id="418459"/>
    <lineage>
        <taxon>Eukaryota</taxon>
        <taxon>Fungi</taxon>
        <taxon>Dikarya</taxon>
        <taxon>Basidiomycota</taxon>
        <taxon>Pucciniomycotina</taxon>
        <taxon>Pucciniomycetes</taxon>
        <taxon>Pucciniales</taxon>
        <taxon>Pucciniaceae</taxon>
        <taxon>Puccinia</taxon>
    </lineage>
</organism>
<evidence type="ECO:0000256" key="1">
    <source>
        <dbReference type="SAM" id="MobiDB-lite"/>
    </source>
</evidence>
<dbReference type="HOGENOM" id="CLU_1116209_0_0_1"/>
<dbReference type="InParanoid" id="E3KEF7"/>
<dbReference type="OrthoDB" id="2514996at2759"/>
<keyword evidence="3" id="KW-1185">Reference proteome</keyword>
<sequence length="249" mass="28893">MDALAITRVCLRVAFAIDNKYGYVPLSETDPNYVAEINREKLCQFPPCRCTNCNIDSGIKLIENLKELSRHNFDDVMNDRFKFTEDSIIESKKRKQTRRVENSLLGAESNKALVDKFKNYMLLYFREYYNARMGRSSRFSACDLFREEHVDAIILHFEDLDNLDTLERIIGGEVIDGQIQFLMNSIAKFKNDPDYQQHIVNQERLKEEAEEAKKKKRRESAARYRAKKKALAASQASITTTTNIPNKSN</sequence>
<dbReference type="AlphaFoldDB" id="E3KEF7"/>
<feature type="compositionally biased region" description="Basic residues" evidence="1">
    <location>
        <begin position="214"/>
        <end position="224"/>
    </location>
</feature>
<evidence type="ECO:0008006" key="4">
    <source>
        <dbReference type="Google" id="ProtNLM"/>
    </source>
</evidence>
<dbReference type="Proteomes" id="UP000008783">
    <property type="component" value="Unassembled WGS sequence"/>
</dbReference>
<name>E3KEF7_PUCGT</name>
<gene>
    <name evidence="2" type="ORF">PGTG_08886</name>
</gene>
<reference key="1">
    <citation type="submission" date="2007-01" db="EMBL/GenBank/DDBJ databases">
        <title>The Genome Sequence of Puccinia graminis f. sp. tritici Strain CRL 75-36-700-3.</title>
        <authorList>
            <consortium name="The Broad Institute Genome Sequencing Platform"/>
            <person name="Birren B."/>
            <person name="Lander E."/>
            <person name="Galagan J."/>
            <person name="Nusbaum C."/>
            <person name="Devon K."/>
            <person name="Cuomo C."/>
            <person name="Jaffe D."/>
            <person name="Butler J."/>
            <person name="Alvarez P."/>
            <person name="Gnerre S."/>
            <person name="Grabherr M."/>
            <person name="Mauceli E."/>
            <person name="Brockman W."/>
            <person name="Young S."/>
            <person name="LaButti K."/>
            <person name="Sykes S."/>
            <person name="DeCaprio D."/>
            <person name="Crawford M."/>
            <person name="Koehrsen M."/>
            <person name="Engels R."/>
            <person name="Montgomery P."/>
            <person name="Pearson M."/>
            <person name="Howarth C."/>
            <person name="Larson L."/>
            <person name="White J."/>
            <person name="Zeng Q."/>
            <person name="Kodira C."/>
            <person name="Yandava C."/>
            <person name="Alvarado L."/>
            <person name="O'Leary S."/>
            <person name="Szabo L."/>
            <person name="Dean R."/>
            <person name="Schein J."/>
        </authorList>
    </citation>
    <scope>NUCLEOTIDE SEQUENCE</scope>
    <source>
        <strain>CRL 75-36-700-3</strain>
    </source>
</reference>
<dbReference type="RefSeq" id="XP_003327109.1">
    <property type="nucleotide sequence ID" value="XM_003327061.1"/>
</dbReference>
<dbReference type="OMA" id="HIMNQER"/>
<dbReference type="EMBL" id="DS178283">
    <property type="protein sequence ID" value="EFP82690.1"/>
    <property type="molecule type" value="Genomic_DNA"/>
</dbReference>
<proteinExistence type="predicted"/>
<evidence type="ECO:0000313" key="2">
    <source>
        <dbReference type="EMBL" id="EFP82690.1"/>
    </source>
</evidence>
<dbReference type="VEuPathDB" id="FungiDB:PGTG_08886"/>
<protein>
    <recommendedName>
        <fullName evidence="4">ATP-dependent DNA helicase sgs1</fullName>
    </recommendedName>
</protein>
<evidence type="ECO:0000313" key="3">
    <source>
        <dbReference type="Proteomes" id="UP000008783"/>
    </source>
</evidence>
<reference evidence="3" key="2">
    <citation type="journal article" date="2011" name="Proc. Natl. Acad. Sci. U.S.A.">
        <title>Obligate biotrophy features unraveled by the genomic analysis of rust fungi.</title>
        <authorList>
            <person name="Duplessis S."/>
            <person name="Cuomo C.A."/>
            <person name="Lin Y.-C."/>
            <person name="Aerts A."/>
            <person name="Tisserant E."/>
            <person name="Veneault-Fourrey C."/>
            <person name="Joly D.L."/>
            <person name="Hacquard S."/>
            <person name="Amselem J."/>
            <person name="Cantarel B.L."/>
            <person name="Chiu R."/>
            <person name="Coutinho P.M."/>
            <person name="Feau N."/>
            <person name="Field M."/>
            <person name="Frey P."/>
            <person name="Gelhaye E."/>
            <person name="Goldberg J."/>
            <person name="Grabherr M.G."/>
            <person name="Kodira C.D."/>
            <person name="Kohler A."/>
            <person name="Kuees U."/>
            <person name="Lindquist E.A."/>
            <person name="Lucas S.M."/>
            <person name="Mago R."/>
            <person name="Mauceli E."/>
            <person name="Morin E."/>
            <person name="Murat C."/>
            <person name="Pangilinan J.L."/>
            <person name="Park R."/>
            <person name="Pearson M."/>
            <person name="Quesneville H."/>
            <person name="Rouhier N."/>
            <person name="Sakthikumar S."/>
            <person name="Salamov A.A."/>
            <person name="Schmutz J."/>
            <person name="Selles B."/>
            <person name="Shapiro H."/>
            <person name="Tanguay P."/>
            <person name="Tuskan G.A."/>
            <person name="Henrissat B."/>
            <person name="Van de Peer Y."/>
            <person name="Rouze P."/>
            <person name="Ellis J.G."/>
            <person name="Dodds P.N."/>
            <person name="Schein J.E."/>
            <person name="Zhong S."/>
            <person name="Hamelin R.C."/>
            <person name="Grigoriev I.V."/>
            <person name="Szabo L.J."/>
            <person name="Martin F."/>
        </authorList>
    </citation>
    <scope>NUCLEOTIDE SEQUENCE [LARGE SCALE GENOMIC DNA]</scope>
    <source>
        <strain evidence="3">CRL 75-36-700-3 / race SCCL</strain>
    </source>
</reference>
<accession>E3KEF7</accession>
<feature type="region of interest" description="Disordered" evidence="1">
    <location>
        <begin position="205"/>
        <end position="224"/>
    </location>
</feature>
<dbReference type="KEGG" id="pgr:PGTG_08886"/>
<dbReference type="GeneID" id="10530073"/>